<dbReference type="RefSeq" id="WP_127680818.1">
    <property type="nucleotide sequence ID" value="NZ_SACM01000001.1"/>
</dbReference>
<organism evidence="1 2">
    <name type="scientific">Inhella crocodyli</name>
    <dbReference type="NCBI Taxonomy" id="2499851"/>
    <lineage>
        <taxon>Bacteria</taxon>
        <taxon>Pseudomonadati</taxon>
        <taxon>Pseudomonadota</taxon>
        <taxon>Betaproteobacteria</taxon>
        <taxon>Burkholderiales</taxon>
        <taxon>Sphaerotilaceae</taxon>
        <taxon>Inhella</taxon>
    </lineage>
</organism>
<gene>
    <name evidence="1" type="ORF">EOD73_03285</name>
</gene>
<sequence>MQIDVKTRTAAASPLLPLTRERLRFALRRLAFWVQRIEVNLDDDNGPRNGRDKRCRLMLRTRQGHALVLTEVAEDWRIAFERALARLVRNVSSLHERLTDSPRLPRMRRGDLLALPSRSAVIDAH</sequence>
<protein>
    <submittedName>
        <fullName evidence="1">HPF/RaiA family ribosome-associated protein</fullName>
    </submittedName>
</protein>
<reference evidence="1 2" key="1">
    <citation type="submission" date="2019-01" db="EMBL/GenBank/DDBJ databases">
        <authorList>
            <person name="Chen W.-M."/>
        </authorList>
    </citation>
    <scope>NUCLEOTIDE SEQUENCE [LARGE SCALE GENOMIC DNA]</scope>
    <source>
        <strain evidence="1 2">CCP-18</strain>
    </source>
</reference>
<accession>A0A3S2VIF6</accession>
<name>A0A3S2VIF6_9BURK</name>
<dbReference type="OrthoDB" id="5297384at2"/>
<dbReference type="AlphaFoldDB" id="A0A3S2VIF6"/>
<evidence type="ECO:0000313" key="1">
    <source>
        <dbReference type="EMBL" id="RVT88044.1"/>
    </source>
</evidence>
<keyword evidence="2" id="KW-1185">Reference proteome</keyword>
<dbReference type="Proteomes" id="UP000288587">
    <property type="component" value="Unassembled WGS sequence"/>
</dbReference>
<comment type="caution">
    <text evidence="1">The sequence shown here is derived from an EMBL/GenBank/DDBJ whole genome shotgun (WGS) entry which is preliminary data.</text>
</comment>
<evidence type="ECO:0000313" key="2">
    <source>
        <dbReference type="Proteomes" id="UP000288587"/>
    </source>
</evidence>
<dbReference type="SUPFAM" id="SSF69754">
    <property type="entry name" value="Ribosome binding protein Y (YfiA homologue)"/>
    <property type="match status" value="1"/>
</dbReference>
<dbReference type="Gene3D" id="3.30.160.100">
    <property type="entry name" value="Ribosome hibernation promotion factor-like"/>
    <property type="match status" value="1"/>
</dbReference>
<dbReference type="InterPro" id="IPR036567">
    <property type="entry name" value="RHF-like"/>
</dbReference>
<proteinExistence type="predicted"/>
<dbReference type="EMBL" id="SACM01000001">
    <property type="protein sequence ID" value="RVT88044.1"/>
    <property type="molecule type" value="Genomic_DNA"/>
</dbReference>